<evidence type="ECO:0000256" key="5">
    <source>
        <dbReference type="ARBA" id="ARBA00022837"/>
    </source>
</evidence>
<keyword evidence="5" id="KW-0106">Calcium</keyword>
<keyword evidence="6" id="KW-0281">Fimbrium</keyword>
<reference evidence="10 11" key="2">
    <citation type="journal article" date="2012" name="Stand. Genomic Sci.">
        <title>Complete genome sequence of Thauera aminoaromatica strain MZ1T.</title>
        <authorList>
            <person name="Jiang K."/>
            <person name="Sanseverino J."/>
            <person name="Chauhan A."/>
            <person name="Lucas S."/>
            <person name="Copeland A."/>
            <person name="Lapidus A."/>
            <person name="Del Rio T.G."/>
            <person name="Dalin E."/>
            <person name="Tice H."/>
            <person name="Bruce D."/>
            <person name="Goodwin L."/>
            <person name="Pitluck S."/>
            <person name="Sims D."/>
            <person name="Brettin T."/>
            <person name="Detter J.C."/>
            <person name="Han C."/>
            <person name="Chang Y.J."/>
            <person name="Larimer F."/>
            <person name="Land M."/>
            <person name="Hauser L."/>
            <person name="Kyrpides N.C."/>
            <person name="Mikhailova N."/>
            <person name="Moser S."/>
            <person name="Jegier P."/>
            <person name="Close D."/>
            <person name="Debruyn J.M."/>
            <person name="Wang Y."/>
            <person name="Layton A.C."/>
            <person name="Allen M.S."/>
            <person name="Sayler G.S."/>
        </authorList>
    </citation>
    <scope>NUCLEOTIDE SEQUENCE [LARGE SCALE GENOMIC DNA]</scope>
    <source>
        <strain evidence="10 11">MZ1T</strain>
    </source>
</reference>
<evidence type="ECO:0000256" key="3">
    <source>
        <dbReference type="ARBA" id="ARBA00022558"/>
    </source>
</evidence>
<dbReference type="InterPro" id="IPR015943">
    <property type="entry name" value="WD40/YVTN_repeat-like_dom_sf"/>
</dbReference>
<accession>C4KA44</accession>
<dbReference type="InterPro" id="IPR018391">
    <property type="entry name" value="PQQ_b-propeller_rpt"/>
</dbReference>
<evidence type="ECO:0000313" key="10">
    <source>
        <dbReference type="EMBL" id="ACR01270.1"/>
    </source>
</evidence>
<dbReference type="Proteomes" id="UP000002186">
    <property type="component" value="Chromosome"/>
</dbReference>
<reference evidence="11" key="1">
    <citation type="submission" date="2009-05" db="EMBL/GenBank/DDBJ databases">
        <title>Complete sequence of chromosome of Thauera sp. MZ1T.</title>
        <authorList>
            <consortium name="US DOE Joint Genome Institute"/>
            <person name="Lucas S."/>
            <person name="Copeland A."/>
            <person name="Lapidus A."/>
            <person name="Glavina del Rio T."/>
            <person name="Dalin E."/>
            <person name="Tice H."/>
            <person name="Bruce D."/>
            <person name="Goodwin L."/>
            <person name="Pitluck S."/>
            <person name="Sims D."/>
            <person name="Brettin T."/>
            <person name="Detter J.C."/>
            <person name="Han C."/>
            <person name="Larimer F."/>
            <person name="Land M."/>
            <person name="Hauser L."/>
            <person name="Kyrpides N."/>
            <person name="Mikhailova N."/>
            <person name="Sayler G.S."/>
        </authorList>
    </citation>
    <scope>NUCLEOTIDE SEQUENCE [LARGE SCALE GENOMIC DNA]</scope>
    <source>
        <strain evidence="11">MZ1T</strain>
    </source>
</reference>
<feature type="domain" description="PilY1 beta-propeller" evidence="9">
    <location>
        <begin position="699"/>
        <end position="1053"/>
    </location>
</feature>
<dbReference type="InterPro" id="IPR011047">
    <property type="entry name" value="Quinoprotein_ADH-like_sf"/>
</dbReference>
<evidence type="ECO:0000259" key="9">
    <source>
        <dbReference type="Pfam" id="PF05567"/>
    </source>
</evidence>
<dbReference type="HOGENOM" id="CLU_001890_1_1_4"/>
<evidence type="ECO:0000256" key="4">
    <source>
        <dbReference type="ARBA" id="ARBA00022723"/>
    </source>
</evidence>
<dbReference type="Pfam" id="PF05567">
    <property type="entry name" value="T4P_PilY1"/>
    <property type="match status" value="1"/>
</dbReference>
<dbReference type="Gene3D" id="2.130.10.10">
    <property type="entry name" value="YVTN repeat-like/Quinoprotein amine dehydrogenase"/>
    <property type="match status" value="1"/>
</dbReference>
<keyword evidence="3" id="KW-1029">Fimbrium biogenesis</keyword>
<dbReference type="SUPFAM" id="SSF50998">
    <property type="entry name" value="Quinoprotein alcohol dehydrogenase-like"/>
    <property type="match status" value="1"/>
</dbReference>
<keyword evidence="11" id="KW-1185">Reference proteome</keyword>
<evidence type="ECO:0000256" key="8">
    <source>
        <dbReference type="SAM" id="SignalP"/>
    </source>
</evidence>
<comment type="similarity">
    <text evidence="2">Belongs to the PilY1 family.</text>
</comment>
<protein>
    <submittedName>
        <fullName evidence="10">Pyrrolo-quinoline quinone</fullName>
    </submittedName>
</protein>
<feature type="signal peptide" evidence="8">
    <location>
        <begin position="1"/>
        <end position="43"/>
    </location>
</feature>
<name>C4KA44_THASP</name>
<feature type="compositionally biased region" description="Basic and acidic residues" evidence="7">
    <location>
        <begin position="413"/>
        <end position="422"/>
    </location>
</feature>
<organism evidence="10 11">
    <name type="scientific">Thauera aminoaromatica</name>
    <dbReference type="NCBI Taxonomy" id="164330"/>
    <lineage>
        <taxon>Bacteria</taxon>
        <taxon>Pseudomonadati</taxon>
        <taxon>Pseudomonadota</taxon>
        <taxon>Betaproteobacteria</taxon>
        <taxon>Rhodocyclales</taxon>
        <taxon>Zoogloeaceae</taxon>
        <taxon>Thauera</taxon>
    </lineage>
</organism>
<dbReference type="EMBL" id="CP001281">
    <property type="protein sequence ID" value="ACR01270.1"/>
    <property type="molecule type" value="Genomic_DNA"/>
</dbReference>
<dbReference type="eggNOG" id="COG3419">
    <property type="taxonomic scope" value="Bacteria"/>
</dbReference>
<gene>
    <name evidence="10" type="ordered locus">Tmz1t_2668</name>
</gene>
<dbReference type="STRING" id="85643.Tmz1t_2668"/>
<evidence type="ECO:0000256" key="2">
    <source>
        <dbReference type="ARBA" id="ARBA00008387"/>
    </source>
</evidence>
<comment type="subcellular location">
    <subcellularLocation>
        <location evidence="1">Fimbrium</location>
    </subcellularLocation>
</comment>
<keyword evidence="8" id="KW-0732">Signal</keyword>
<evidence type="ECO:0000256" key="6">
    <source>
        <dbReference type="ARBA" id="ARBA00023263"/>
    </source>
</evidence>
<sequence>MDSSPLTGERVVNNAHPAFRPIARHTRLALLAAGLLAAQIGFAAQTEISEVPPESKITVPANVMFTLDDSGSMYWESIPDSHGNRDGIYLFPRPANVYDWRTGATDYPANPVSTDLDDPNARFYRSYAGNPLYYNPEKTYKPWSNSDGSLWPNAEPTRAWLNPGHPNRDDYTLDLTQNLLWRPPPADNSTVAEATIYPATYFAYTGPAPLVRTDTTTTNTPGNFTRVQIGLTTLPPRSPKRTDCAGDPCTSAEEIKNFANWFSYHRSRHLAARAAIGKAFSEQKDNLRVGYATINRTTETNIDGVTTRRIVRGLRLLKDEEATDKRWRTQFFDWLYKDPMQRFLTTPLRTAMDDVGNYFTSAPPWRAKVEDSTSAALSCQRSHHILMTDGYYDNTGDSARTSISGSNIDNLEGDEHTSEDGTRSYSYLPAAPYKDDYTNTLADVAMYYWKTDLRPGLANGIPDDDRNPAFWQHLSTYTIGFGITGMLSESDIVALFAGRLNSVSWLNPTTVGNDRAKGDDLVHAALNGRGEFFRADDPELFAQRLSKVLESLANNPSGAAAAAVTKPYIDIANNFTYETSYRAAQRMGDIKAYKLHLETGQPDRNQPAWTKPCPTDASRTCAKGVAEMLEARTPDSRQIATFNGSSGVDFTSSGLGTTLLGQLQSPAGAGNGAQVLAYLRGDRSQESTSLRRRLQLLGPIIHSEPVLVREPDRSYTDAGYVSFRSSTTGRTRMLYVGANDGMMHAFDASTGVEKWAYVPKAVFPRLPGLASPSGLFEATVDGYLTEGDVDFGFTGGTRGSADWRTLLVGGLGRGGKGFYALDITSPEVTESSPLTAKVLWEFSGDADLGLAFSRPIIVKHEVVTTDNRGNETRSGQGWVVLVSSGYNNSSGDGRGYLYVLNAKTGALIKKLSTGVGSASDPSGLGQLSAWVHNADVNNGVQWVYGGDLKGNLWRFDLSATNPDAWSTSKLAVLTDASGNVQPITAAPELTRVKAGNDFRNLVVVGTGRYLGEKDVPGTTVSAADAAQVQTFYVIEDRIDRGGSTVVRADLTPRTLAAETDGTRTLSDAADINWSAKRGWRVDLNISGERATTDPAIAHTTVAFTTNVPSASDPCVPGGTSYLFQFDLATGMAPIGTNALPYVGKRLRPGLASRVVLIVTPNGQVIGLIRKTDDSSEAEPIVTSVSGGDIRRISWRELNYR</sequence>
<evidence type="ECO:0000256" key="1">
    <source>
        <dbReference type="ARBA" id="ARBA00004561"/>
    </source>
</evidence>
<feature type="chain" id="PRO_5002938137" evidence="8">
    <location>
        <begin position="44"/>
        <end position="1200"/>
    </location>
</feature>
<dbReference type="AlphaFoldDB" id="C4KA44"/>
<dbReference type="InterPro" id="IPR008707">
    <property type="entry name" value="B-propeller_PilY1"/>
</dbReference>
<keyword evidence="4" id="KW-0479">Metal-binding</keyword>
<dbReference type="SMART" id="SM00564">
    <property type="entry name" value="PQQ"/>
    <property type="match status" value="3"/>
</dbReference>
<dbReference type="GO" id="GO:0046872">
    <property type="term" value="F:metal ion binding"/>
    <property type="evidence" value="ECO:0007669"/>
    <property type="project" value="UniProtKB-KW"/>
</dbReference>
<evidence type="ECO:0000256" key="7">
    <source>
        <dbReference type="SAM" id="MobiDB-lite"/>
    </source>
</evidence>
<feature type="region of interest" description="Disordered" evidence="7">
    <location>
        <begin position="403"/>
        <end position="422"/>
    </location>
</feature>
<evidence type="ECO:0000313" key="11">
    <source>
        <dbReference type="Proteomes" id="UP000002186"/>
    </source>
</evidence>
<dbReference type="GO" id="GO:0009289">
    <property type="term" value="C:pilus"/>
    <property type="evidence" value="ECO:0007669"/>
    <property type="project" value="UniProtKB-SubCell"/>
</dbReference>
<dbReference type="KEGG" id="tmz:Tmz1t_2668"/>
<proteinExistence type="inferred from homology"/>